<dbReference type="InterPro" id="IPR051401">
    <property type="entry name" value="GtrA_CellWall_Glycosyl"/>
</dbReference>
<comment type="similarity">
    <text evidence="2">Belongs to the GtrA family.</text>
</comment>
<comment type="caution">
    <text evidence="9">The sequence shown here is derived from an EMBL/GenBank/DDBJ whole genome shotgun (WGS) entry which is preliminary data.</text>
</comment>
<evidence type="ECO:0000256" key="2">
    <source>
        <dbReference type="ARBA" id="ARBA00009399"/>
    </source>
</evidence>
<evidence type="ECO:0000256" key="5">
    <source>
        <dbReference type="ARBA" id="ARBA00023136"/>
    </source>
</evidence>
<dbReference type="Proteomes" id="UP000675781">
    <property type="component" value="Unassembled WGS sequence"/>
</dbReference>
<gene>
    <name evidence="9" type="ORF">KDL01_05295</name>
</gene>
<evidence type="ECO:0000256" key="3">
    <source>
        <dbReference type="ARBA" id="ARBA00022692"/>
    </source>
</evidence>
<dbReference type="EMBL" id="JAGSOG010000014">
    <property type="protein sequence ID" value="MBR7832663.1"/>
    <property type="molecule type" value="Genomic_DNA"/>
</dbReference>
<feature type="transmembrane region" description="Helical" evidence="7">
    <location>
        <begin position="80"/>
        <end position="100"/>
    </location>
</feature>
<dbReference type="RefSeq" id="WP_212527186.1">
    <property type="nucleotide sequence ID" value="NZ_JAGSOG010000014.1"/>
</dbReference>
<dbReference type="Pfam" id="PF04138">
    <property type="entry name" value="GtrA_DPMS_TM"/>
    <property type="match status" value="1"/>
</dbReference>
<feature type="region of interest" description="Disordered" evidence="6">
    <location>
        <begin position="142"/>
        <end position="169"/>
    </location>
</feature>
<accession>A0A941IQ80</accession>
<dbReference type="GO" id="GO:0005886">
    <property type="term" value="C:plasma membrane"/>
    <property type="evidence" value="ECO:0007669"/>
    <property type="project" value="TreeGrafter"/>
</dbReference>
<protein>
    <submittedName>
        <fullName evidence="9">GtrA family protein</fullName>
    </submittedName>
</protein>
<feature type="compositionally biased region" description="Basic and acidic residues" evidence="6">
    <location>
        <begin position="158"/>
        <end position="169"/>
    </location>
</feature>
<dbReference type="GO" id="GO:0000271">
    <property type="term" value="P:polysaccharide biosynthetic process"/>
    <property type="evidence" value="ECO:0007669"/>
    <property type="project" value="InterPro"/>
</dbReference>
<feature type="transmembrane region" description="Helical" evidence="7">
    <location>
        <begin position="43"/>
        <end position="60"/>
    </location>
</feature>
<name>A0A941IQ80_9ACTN</name>
<keyword evidence="5 7" id="KW-0472">Membrane</keyword>
<reference evidence="9" key="1">
    <citation type="submission" date="2021-04" db="EMBL/GenBank/DDBJ databases">
        <title>Genome based classification of Actinospica acidithermotolerans sp. nov., an actinobacterium isolated from an Indonesian hot spring.</title>
        <authorList>
            <person name="Kusuma A.B."/>
            <person name="Putra K.E."/>
            <person name="Nafisah S."/>
            <person name="Loh J."/>
            <person name="Nouioui I."/>
            <person name="Goodfellow M."/>
        </authorList>
    </citation>
    <scope>NUCLEOTIDE SEQUENCE</scope>
    <source>
        <strain evidence="9">CSCA 57</strain>
    </source>
</reference>
<evidence type="ECO:0000256" key="1">
    <source>
        <dbReference type="ARBA" id="ARBA00004141"/>
    </source>
</evidence>
<dbReference type="PANTHER" id="PTHR38459:SF1">
    <property type="entry name" value="PROPHAGE BACTOPRENOL-LINKED GLUCOSE TRANSLOCASE HOMOLOG"/>
    <property type="match status" value="1"/>
</dbReference>
<dbReference type="PANTHER" id="PTHR38459">
    <property type="entry name" value="PROPHAGE BACTOPRENOL-LINKED GLUCOSE TRANSLOCASE HOMOLOG"/>
    <property type="match status" value="1"/>
</dbReference>
<evidence type="ECO:0000313" key="10">
    <source>
        <dbReference type="Proteomes" id="UP000675781"/>
    </source>
</evidence>
<evidence type="ECO:0000256" key="6">
    <source>
        <dbReference type="SAM" id="MobiDB-lite"/>
    </source>
</evidence>
<dbReference type="AlphaFoldDB" id="A0A941IQ80"/>
<proteinExistence type="inferred from homology"/>
<feature type="domain" description="GtrA/DPMS transmembrane" evidence="8">
    <location>
        <begin position="18"/>
        <end position="136"/>
    </location>
</feature>
<keyword evidence="4 7" id="KW-1133">Transmembrane helix</keyword>
<evidence type="ECO:0000259" key="8">
    <source>
        <dbReference type="Pfam" id="PF04138"/>
    </source>
</evidence>
<feature type="transmembrane region" description="Helical" evidence="7">
    <location>
        <begin position="15"/>
        <end position="37"/>
    </location>
</feature>
<comment type="subcellular location">
    <subcellularLocation>
        <location evidence="1">Membrane</location>
        <topology evidence="1">Multi-pass membrane protein</topology>
    </subcellularLocation>
</comment>
<evidence type="ECO:0000256" key="7">
    <source>
        <dbReference type="SAM" id="Phobius"/>
    </source>
</evidence>
<organism evidence="9 10">
    <name type="scientific">Actinospica durhamensis</name>
    <dbReference type="NCBI Taxonomy" id="1508375"/>
    <lineage>
        <taxon>Bacteria</taxon>
        <taxon>Bacillati</taxon>
        <taxon>Actinomycetota</taxon>
        <taxon>Actinomycetes</taxon>
        <taxon>Catenulisporales</taxon>
        <taxon>Actinospicaceae</taxon>
        <taxon>Actinospica</taxon>
    </lineage>
</organism>
<sequence length="169" mass="18266">MSWLVGLVRRLWRELLGFGAVGAVGYLSDTIMLNLLYHHTPSVVASAIAVSLSTLMAYAGNRLWTFRARERRQTRAEFGLFVLVSAGGLLITVSCVSFTVDVLGDDSRLATNVAQLVVGQILGTLFRFWACHTYVFPEAAPTSQDGAAVPTVPGPAKPLDDHQGSDFLV</sequence>
<dbReference type="InterPro" id="IPR007267">
    <property type="entry name" value="GtrA_DPMS_TM"/>
</dbReference>
<evidence type="ECO:0000313" key="9">
    <source>
        <dbReference type="EMBL" id="MBR7832663.1"/>
    </source>
</evidence>
<keyword evidence="10" id="KW-1185">Reference proteome</keyword>
<evidence type="ECO:0000256" key="4">
    <source>
        <dbReference type="ARBA" id="ARBA00022989"/>
    </source>
</evidence>
<keyword evidence="3 7" id="KW-0812">Transmembrane</keyword>